<dbReference type="Proteomes" id="UP000008022">
    <property type="component" value="Unassembled WGS sequence"/>
</dbReference>
<protein>
    <submittedName>
        <fullName evidence="2">Uncharacterized protein</fullName>
    </submittedName>
</protein>
<proteinExistence type="predicted"/>
<reference evidence="3" key="1">
    <citation type="submission" date="2013-06" db="EMBL/GenBank/DDBJ databases">
        <authorList>
            <person name="Zhao Q."/>
        </authorList>
    </citation>
    <scope>NUCLEOTIDE SEQUENCE</scope>
    <source>
        <strain evidence="3">cv. W1943</strain>
    </source>
</reference>
<accession>A0A0E0QAE1</accession>
<evidence type="ECO:0000256" key="1">
    <source>
        <dbReference type="SAM" id="MobiDB-lite"/>
    </source>
</evidence>
<evidence type="ECO:0000313" key="2">
    <source>
        <dbReference type="EnsemblPlants" id="ORUFI07G20920.1"/>
    </source>
</evidence>
<organism evidence="2 3">
    <name type="scientific">Oryza rufipogon</name>
    <name type="common">Brownbeard rice</name>
    <name type="synonym">Asian wild rice</name>
    <dbReference type="NCBI Taxonomy" id="4529"/>
    <lineage>
        <taxon>Eukaryota</taxon>
        <taxon>Viridiplantae</taxon>
        <taxon>Streptophyta</taxon>
        <taxon>Embryophyta</taxon>
        <taxon>Tracheophyta</taxon>
        <taxon>Spermatophyta</taxon>
        <taxon>Magnoliopsida</taxon>
        <taxon>Liliopsida</taxon>
        <taxon>Poales</taxon>
        <taxon>Poaceae</taxon>
        <taxon>BOP clade</taxon>
        <taxon>Oryzoideae</taxon>
        <taxon>Oryzeae</taxon>
        <taxon>Oryzinae</taxon>
        <taxon>Oryza</taxon>
    </lineage>
</organism>
<keyword evidence="3" id="KW-1185">Reference proteome</keyword>
<dbReference type="EnsemblPlants" id="ORUFI07G20920.1">
    <property type="protein sequence ID" value="ORUFI07G20920.1"/>
    <property type="gene ID" value="ORUFI07G20920"/>
</dbReference>
<evidence type="ECO:0000313" key="3">
    <source>
        <dbReference type="Proteomes" id="UP000008022"/>
    </source>
</evidence>
<reference evidence="2" key="2">
    <citation type="submission" date="2015-06" db="UniProtKB">
        <authorList>
            <consortium name="EnsemblPlants"/>
        </authorList>
    </citation>
    <scope>IDENTIFICATION</scope>
</reference>
<feature type="region of interest" description="Disordered" evidence="1">
    <location>
        <begin position="1"/>
        <end position="48"/>
    </location>
</feature>
<sequence length="76" mass="8135">MELLNDASKEEATPKSAAVARPRTGCGFHLKDQRRRKAQQRPAGVAVAGPKARLSPIAFLLPRVNECSSESTATSC</sequence>
<dbReference type="HOGENOM" id="CLU_2658853_0_0_1"/>
<dbReference type="Gramene" id="ORUFI07G20920.1">
    <property type="protein sequence ID" value="ORUFI07G20920.1"/>
    <property type="gene ID" value="ORUFI07G20920"/>
</dbReference>
<name>A0A0E0QAE1_ORYRU</name>
<dbReference type="AlphaFoldDB" id="A0A0E0QAE1"/>